<dbReference type="InterPro" id="IPR013249">
    <property type="entry name" value="RNA_pol_sigma70_r4_t2"/>
</dbReference>
<dbReference type="InterPro" id="IPR014327">
    <property type="entry name" value="RNA_pol_sigma70_bacteroid"/>
</dbReference>
<dbReference type="Gene3D" id="1.10.10.10">
    <property type="entry name" value="Winged helix-like DNA-binding domain superfamily/Winged helix DNA-binding domain"/>
    <property type="match status" value="1"/>
</dbReference>
<comment type="similarity">
    <text evidence="1">Belongs to the sigma-70 factor family. ECF subfamily.</text>
</comment>
<dbReference type="Proteomes" id="UP000644010">
    <property type="component" value="Unassembled WGS sequence"/>
</dbReference>
<dbReference type="PANTHER" id="PTHR43133:SF46">
    <property type="entry name" value="RNA POLYMERASE SIGMA-70 FACTOR ECF SUBFAMILY"/>
    <property type="match status" value="1"/>
</dbReference>
<dbReference type="Pfam" id="PF08281">
    <property type="entry name" value="Sigma70_r4_2"/>
    <property type="match status" value="1"/>
</dbReference>
<evidence type="ECO:0000256" key="2">
    <source>
        <dbReference type="ARBA" id="ARBA00023015"/>
    </source>
</evidence>
<dbReference type="InterPro" id="IPR007627">
    <property type="entry name" value="RNA_pol_sigma70_r2"/>
</dbReference>
<dbReference type="InterPro" id="IPR014284">
    <property type="entry name" value="RNA_pol_sigma-70_dom"/>
</dbReference>
<reference evidence="7 8" key="1">
    <citation type="submission" date="2020-08" db="EMBL/GenBank/DDBJ databases">
        <title>Genome public.</title>
        <authorList>
            <person name="Liu C."/>
            <person name="Sun Q."/>
        </authorList>
    </citation>
    <scope>NUCLEOTIDE SEQUENCE [LARGE SCALE GENOMIC DNA]</scope>
    <source>
        <strain evidence="7 8">BX2</strain>
    </source>
</reference>
<organism evidence="7 8">
    <name type="scientific">Parabacteroides segnis</name>
    <dbReference type="NCBI Taxonomy" id="2763058"/>
    <lineage>
        <taxon>Bacteria</taxon>
        <taxon>Pseudomonadati</taxon>
        <taxon>Bacteroidota</taxon>
        <taxon>Bacteroidia</taxon>
        <taxon>Bacteroidales</taxon>
        <taxon>Tannerellaceae</taxon>
        <taxon>Parabacteroides</taxon>
    </lineage>
</organism>
<dbReference type="NCBIfam" id="TIGR02937">
    <property type="entry name" value="sigma70-ECF"/>
    <property type="match status" value="1"/>
</dbReference>
<dbReference type="Pfam" id="PF04542">
    <property type="entry name" value="Sigma70_r2"/>
    <property type="match status" value="1"/>
</dbReference>
<feature type="domain" description="RNA polymerase sigma factor 70 region 4 type 2" evidence="6">
    <location>
        <begin position="125"/>
        <end position="168"/>
    </location>
</feature>
<keyword evidence="4" id="KW-0804">Transcription</keyword>
<dbReference type="InterPro" id="IPR013325">
    <property type="entry name" value="RNA_pol_sigma_r2"/>
</dbReference>
<dbReference type="SUPFAM" id="SSF88659">
    <property type="entry name" value="Sigma3 and sigma4 domains of RNA polymerase sigma factors"/>
    <property type="match status" value="1"/>
</dbReference>
<dbReference type="InterPro" id="IPR036388">
    <property type="entry name" value="WH-like_DNA-bd_sf"/>
</dbReference>
<evidence type="ECO:0000256" key="4">
    <source>
        <dbReference type="ARBA" id="ARBA00023163"/>
    </source>
</evidence>
<dbReference type="CDD" id="cd06171">
    <property type="entry name" value="Sigma70_r4"/>
    <property type="match status" value="1"/>
</dbReference>
<dbReference type="NCBIfam" id="TIGR02985">
    <property type="entry name" value="Sig70_bacteroi1"/>
    <property type="match status" value="1"/>
</dbReference>
<evidence type="ECO:0000256" key="1">
    <source>
        <dbReference type="ARBA" id="ARBA00010641"/>
    </source>
</evidence>
<dbReference type="InterPro" id="IPR013324">
    <property type="entry name" value="RNA_pol_sigma_r3/r4-like"/>
</dbReference>
<accession>A0ABR7E487</accession>
<sequence length="177" mass="20428">MGCGDWHVDKIVKGDELAFRFFVDTYSKDLYYFVLGYVHTREVAEEVVSDVFLEVWNNRTCLGEIRQMKSWLLILARNKAISYLRKETPEVVSFDEIDDFYVPLVQSPDHNLISKEEIDEINWTIALLPPKCKEVFTLAKIEGLPYKEIAEMLDISVKTINIHIAKALNIIAGILCK</sequence>
<comment type="caution">
    <text evidence="7">The sequence shown here is derived from an EMBL/GenBank/DDBJ whole genome shotgun (WGS) entry which is preliminary data.</text>
</comment>
<evidence type="ECO:0000256" key="3">
    <source>
        <dbReference type="ARBA" id="ARBA00023082"/>
    </source>
</evidence>
<keyword evidence="3" id="KW-0731">Sigma factor</keyword>
<proteinExistence type="inferred from homology"/>
<keyword evidence="2" id="KW-0805">Transcription regulation</keyword>
<dbReference type="SUPFAM" id="SSF88946">
    <property type="entry name" value="Sigma2 domain of RNA polymerase sigma factors"/>
    <property type="match status" value="1"/>
</dbReference>
<evidence type="ECO:0000259" key="5">
    <source>
        <dbReference type="Pfam" id="PF04542"/>
    </source>
</evidence>
<evidence type="ECO:0000259" key="6">
    <source>
        <dbReference type="Pfam" id="PF08281"/>
    </source>
</evidence>
<dbReference type="RefSeq" id="WP_186960352.1">
    <property type="nucleotide sequence ID" value="NZ_JACOOI010000018.1"/>
</dbReference>
<dbReference type="EMBL" id="JACOOI010000018">
    <property type="protein sequence ID" value="MBC5644468.1"/>
    <property type="molecule type" value="Genomic_DNA"/>
</dbReference>
<protein>
    <submittedName>
        <fullName evidence="7">RNA polymerase sigma-70 factor</fullName>
    </submittedName>
</protein>
<dbReference type="PANTHER" id="PTHR43133">
    <property type="entry name" value="RNA POLYMERASE ECF-TYPE SIGMA FACTO"/>
    <property type="match status" value="1"/>
</dbReference>
<name>A0ABR7E487_9BACT</name>
<dbReference type="Gene3D" id="1.10.1740.10">
    <property type="match status" value="1"/>
</dbReference>
<dbReference type="InterPro" id="IPR039425">
    <property type="entry name" value="RNA_pol_sigma-70-like"/>
</dbReference>
<evidence type="ECO:0000313" key="8">
    <source>
        <dbReference type="Proteomes" id="UP000644010"/>
    </source>
</evidence>
<keyword evidence="8" id="KW-1185">Reference proteome</keyword>
<gene>
    <name evidence="7" type="ORF">H8S77_16445</name>
</gene>
<feature type="domain" description="RNA polymerase sigma-70 region 2" evidence="5">
    <location>
        <begin position="23"/>
        <end position="88"/>
    </location>
</feature>
<evidence type="ECO:0000313" key="7">
    <source>
        <dbReference type="EMBL" id="MBC5644468.1"/>
    </source>
</evidence>